<dbReference type="AlphaFoldDB" id="A0AAN4ZIL1"/>
<gene>
    <name evidence="1" type="ORF">PMAYCL1PPCAC_10259</name>
    <name evidence="2" type="ORF">PMAYCL1PPCAC_10325</name>
</gene>
<dbReference type="EMBL" id="BTRK01000003">
    <property type="protein sequence ID" value="GMR40064.1"/>
    <property type="molecule type" value="Genomic_DNA"/>
</dbReference>
<dbReference type="EMBL" id="BTRK01000003">
    <property type="protein sequence ID" value="GMR40130.1"/>
    <property type="molecule type" value="Genomic_DNA"/>
</dbReference>
<evidence type="ECO:0000313" key="1">
    <source>
        <dbReference type="EMBL" id="GMR40064.1"/>
    </source>
</evidence>
<name>A0AAN4ZIL1_9BILA</name>
<keyword evidence="3" id="KW-1185">Reference proteome</keyword>
<organism evidence="1 3">
    <name type="scientific">Pristionchus mayeri</name>
    <dbReference type="NCBI Taxonomy" id="1317129"/>
    <lineage>
        <taxon>Eukaryota</taxon>
        <taxon>Metazoa</taxon>
        <taxon>Ecdysozoa</taxon>
        <taxon>Nematoda</taxon>
        <taxon>Chromadorea</taxon>
        <taxon>Rhabditida</taxon>
        <taxon>Rhabditina</taxon>
        <taxon>Diplogasteromorpha</taxon>
        <taxon>Diplogasteroidea</taxon>
        <taxon>Neodiplogasteridae</taxon>
        <taxon>Pristionchus</taxon>
    </lineage>
</organism>
<sequence>PIAVTLEKKDVLEEQKFVQVRALQDEEYDKKRQQFRDRLKKKIKELRGCSNCKWEAYKHLITIRREDGMVI</sequence>
<evidence type="ECO:0000313" key="2">
    <source>
        <dbReference type="EMBL" id="GMR40130.1"/>
    </source>
</evidence>
<feature type="non-terminal residue" evidence="1">
    <location>
        <position position="1"/>
    </location>
</feature>
<accession>A0AAN4ZIL1</accession>
<reference evidence="1" key="2">
    <citation type="submission" date="2023-06" db="EMBL/GenBank/DDBJ databases">
        <title>Genome assembly of Pristionchus species.</title>
        <authorList>
            <person name="Yoshida K."/>
            <person name="Sommer R.J."/>
        </authorList>
    </citation>
    <scope>NUCLEOTIDE SEQUENCE</scope>
    <source>
        <strain evidence="1">RS5460</strain>
    </source>
</reference>
<protein>
    <submittedName>
        <fullName evidence="1">Uncharacterized protein</fullName>
    </submittedName>
</protein>
<dbReference type="Proteomes" id="UP001328107">
    <property type="component" value="Unassembled WGS sequence"/>
</dbReference>
<evidence type="ECO:0000313" key="3">
    <source>
        <dbReference type="Proteomes" id="UP001328107"/>
    </source>
</evidence>
<comment type="caution">
    <text evidence="1">The sequence shown here is derived from an EMBL/GenBank/DDBJ whole genome shotgun (WGS) entry which is preliminary data.</text>
</comment>
<proteinExistence type="predicted"/>
<reference evidence="3" key="1">
    <citation type="submission" date="2022-10" db="EMBL/GenBank/DDBJ databases">
        <title>Genome assembly of Pristionchus species.</title>
        <authorList>
            <person name="Yoshida K."/>
            <person name="Sommer R.J."/>
        </authorList>
    </citation>
    <scope>NUCLEOTIDE SEQUENCE [LARGE SCALE GENOMIC DNA]</scope>
    <source>
        <strain evidence="2 3">RS5460</strain>
    </source>
</reference>